<protein>
    <submittedName>
        <fullName evidence="2">Fam213a protein</fullName>
    </submittedName>
</protein>
<comment type="caution">
    <text evidence="2">The sequence shown here is derived from an EMBL/GenBank/DDBJ whole genome shotgun (WGS) entry which is preliminary data.</text>
</comment>
<keyword evidence="1" id="KW-0472">Membrane</keyword>
<proteinExistence type="predicted"/>
<evidence type="ECO:0000256" key="1">
    <source>
        <dbReference type="SAM" id="Phobius"/>
    </source>
</evidence>
<accession>A0A812TDT7</accession>
<gene>
    <name evidence="2" type="primary">fam213a</name>
    <name evidence="2" type="ORF">SNAT2548_LOCUS29051</name>
</gene>
<keyword evidence="3" id="KW-1185">Reference proteome</keyword>
<feature type="transmembrane region" description="Helical" evidence="1">
    <location>
        <begin position="169"/>
        <end position="188"/>
    </location>
</feature>
<feature type="transmembrane region" description="Helical" evidence="1">
    <location>
        <begin position="259"/>
        <end position="285"/>
    </location>
</feature>
<organism evidence="2 3">
    <name type="scientific">Symbiodinium natans</name>
    <dbReference type="NCBI Taxonomy" id="878477"/>
    <lineage>
        <taxon>Eukaryota</taxon>
        <taxon>Sar</taxon>
        <taxon>Alveolata</taxon>
        <taxon>Dinophyceae</taxon>
        <taxon>Suessiales</taxon>
        <taxon>Symbiodiniaceae</taxon>
        <taxon>Symbiodinium</taxon>
    </lineage>
</organism>
<feature type="transmembrane region" description="Helical" evidence="1">
    <location>
        <begin position="497"/>
        <end position="519"/>
    </location>
</feature>
<keyword evidence="1" id="KW-1133">Transmembrane helix</keyword>
<name>A0A812TDT7_9DINO</name>
<feature type="transmembrane region" description="Helical" evidence="1">
    <location>
        <begin position="291"/>
        <end position="315"/>
    </location>
</feature>
<evidence type="ECO:0000313" key="3">
    <source>
        <dbReference type="Proteomes" id="UP000604046"/>
    </source>
</evidence>
<feature type="transmembrane region" description="Helical" evidence="1">
    <location>
        <begin position="131"/>
        <end position="157"/>
    </location>
</feature>
<dbReference type="OrthoDB" id="424343at2759"/>
<dbReference type="AlphaFoldDB" id="A0A812TDT7"/>
<sequence length="535" mass="59842">MGRRLLASFQSLHTEAEKADLQKLSCLLAAMTESGLQAVVGTPSEVSEDSAQDCLDSLFLERLLEMMTQMKAIRPEIVRGIPVHRFLRRMPCKGLAKQHRIFYGRSKVTKQLDEFWSHSWRTKAWLKYVNILFLNNGFPAFVVGTLCALVAFSLSLAGILPLQRTVGPANAWCTIAGSIGYYMTLLLWPSRKLAFLDIACINQEDETQKSEALLSMGAFLRCSKSLLVLWDETYVARLWCIFEMAGFLHSKGPRADKSVLVCPVFVGPALFAGNLGLSVLLLALLCADLPLFPWAGIFISAMVFPCMVLFAYVVLVHCRSIDVVQHQVRHFTFEHSLCHCCESGHVDDNGGEVSCDRLIIFRCISAWFGSVDAFESLVQTRLLKTLVCQLANQVFSYWRIVQATIPAAWAILDLHESRQDAAAAVLQTMLAAVNYPFCVLPICSLLMLRMAYGVRSLGHSKWTQWLLSTTLIAVESLLFGAYFLCEQALRQLSDDHFGNWLPAHLVALILMGAVTLVLWRHLPAIEMHWDSTSNS</sequence>
<keyword evidence="1" id="KW-0812">Transmembrane</keyword>
<reference evidence="2" key="1">
    <citation type="submission" date="2021-02" db="EMBL/GenBank/DDBJ databases">
        <authorList>
            <person name="Dougan E. K."/>
            <person name="Rhodes N."/>
            <person name="Thang M."/>
            <person name="Chan C."/>
        </authorList>
    </citation>
    <scope>NUCLEOTIDE SEQUENCE</scope>
</reference>
<feature type="transmembrane region" description="Helical" evidence="1">
    <location>
        <begin position="433"/>
        <end position="452"/>
    </location>
</feature>
<dbReference type="Proteomes" id="UP000604046">
    <property type="component" value="Unassembled WGS sequence"/>
</dbReference>
<dbReference type="EMBL" id="CAJNDS010002542">
    <property type="protein sequence ID" value="CAE7519069.1"/>
    <property type="molecule type" value="Genomic_DNA"/>
</dbReference>
<feature type="transmembrane region" description="Helical" evidence="1">
    <location>
        <begin position="464"/>
        <end position="485"/>
    </location>
</feature>
<evidence type="ECO:0000313" key="2">
    <source>
        <dbReference type="EMBL" id="CAE7519069.1"/>
    </source>
</evidence>